<dbReference type="GO" id="GO:0005829">
    <property type="term" value="C:cytosol"/>
    <property type="evidence" value="ECO:0007669"/>
    <property type="project" value="TreeGrafter"/>
</dbReference>
<protein>
    <recommendedName>
        <fullName evidence="3 11">Thymidylate kinase</fullName>
        <ecNumber evidence="2 11">2.7.4.9</ecNumber>
    </recommendedName>
    <alternativeName>
        <fullName evidence="11">dTMP kinase</fullName>
    </alternativeName>
</protein>
<dbReference type="AlphaFoldDB" id="A0A7X9T9F6"/>
<keyword evidence="7 11" id="KW-0418">Kinase</keyword>
<dbReference type="GO" id="GO:0004798">
    <property type="term" value="F:dTMP kinase activity"/>
    <property type="evidence" value="ECO:0007669"/>
    <property type="project" value="UniProtKB-UniRule"/>
</dbReference>
<dbReference type="Gene3D" id="3.40.50.300">
    <property type="entry name" value="P-loop containing nucleotide triphosphate hydrolases"/>
    <property type="match status" value="1"/>
</dbReference>
<dbReference type="NCBIfam" id="TIGR00041">
    <property type="entry name" value="DTMP_kinase"/>
    <property type="match status" value="1"/>
</dbReference>
<gene>
    <name evidence="11 13" type="primary">tmk</name>
    <name evidence="13" type="ORF">HF885_01170</name>
</gene>
<evidence type="ECO:0000256" key="11">
    <source>
        <dbReference type="HAMAP-Rule" id="MF_00165"/>
    </source>
</evidence>
<dbReference type="EMBL" id="JABAGR010000001">
    <property type="protein sequence ID" value="NMF25057.1"/>
    <property type="molecule type" value="Genomic_DNA"/>
</dbReference>
<dbReference type="InterPro" id="IPR018094">
    <property type="entry name" value="Thymidylate_kinase"/>
</dbReference>
<evidence type="ECO:0000256" key="7">
    <source>
        <dbReference type="ARBA" id="ARBA00022777"/>
    </source>
</evidence>
<dbReference type="InterPro" id="IPR027417">
    <property type="entry name" value="P-loop_NTPase"/>
</dbReference>
<evidence type="ECO:0000259" key="12">
    <source>
        <dbReference type="Pfam" id="PF02223"/>
    </source>
</evidence>
<evidence type="ECO:0000256" key="3">
    <source>
        <dbReference type="ARBA" id="ARBA00017144"/>
    </source>
</evidence>
<keyword evidence="8 11" id="KW-0067">ATP-binding</keyword>
<evidence type="ECO:0000313" key="13">
    <source>
        <dbReference type="EMBL" id="NMF25057.1"/>
    </source>
</evidence>
<dbReference type="SUPFAM" id="SSF52540">
    <property type="entry name" value="P-loop containing nucleoside triphosphate hydrolases"/>
    <property type="match status" value="1"/>
</dbReference>
<reference evidence="13 14" key="1">
    <citation type="submission" date="2020-04" db="EMBL/GenBank/DDBJ databases">
        <authorList>
            <person name="Hitch T.C.A."/>
            <person name="Wylensek D."/>
            <person name="Clavel T."/>
        </authorList>
    </citation>
    <scope>NUCLEOTIDE SEQUENCE [LARGE SCALE GENOMIC DNA]</scope>
    <source>
        <strain evidence="13 14">105184</strain>
    </source>
</reference>
<dbReference type="Pfam" id="PF02223">
    <property type="entry name" value="Thymidylate_kin"/>
    <property type="match status" value="1"/>
</dbReference>
<feature type="domain" description="Thymidylate kinase-like" evidence="12">
    <location>
        <begin position="20"/>
        <end position="206"/>
    </location>
</feature>
<comment type="function">
    <text evidence="10 11">Phosphorylation of dTMP to form dTDP in both de novo and salvage pathways of dTTP synthesis.</text>
</comment>
<dbReference type="RefSeq" id="WP_170103146.1">
    <property type="nucleotide sequence ID" value="NZ_JABAGR010000001.1"/>
</dbReference>
<evidence type="ECO:0000256" key="10">
    <source>
        <dbReference type="ARBA" id="ARBA00057735"/>
    </source>
</evidence>
<dbReference type="Proteomes" id="UP000565613">
    <property type="component" value="Unassembled WGS sequence"/>
</dbReference>
<evidence type="ECO:0000256" key="4">
    <source>
        <dbReference type="ARBA" id="ARBA00022679"/>
    </source>
</evidence>
<comment type="similarity">
    <text evidence="1 11">Belongs to the thymidylate kinase family.</text>
</comment>
<evidence type="ECO:0000256" key="9">
    <source>
        <dbReference type="ARBA" id="ARBA00048743"/>
    </source>
</evidence>
<evidence type="ECO:0000313" key="14">
    <source>
        <dbReference type="Proteomes" id="UP000565613"/>
    </source>
</evidence>
<dbReference type="InterPro" id="IPR018095">
    <property type="entry name" value="Thymidylate_kin_CS"/>
</dbReference>
<keyword evidence="5 11" id="KW-0545">Nucleotide biosynthesis</keyword>
<dbReference type="FunFam" id="3.40.50.300:FF:000225">
    <property type="entry name" value="Thymidylate kinase"/>
    <property type="match status" value="1"/>
</dbReference>
<dbReference type="HAMAP" id="MF_00165">
    <property type="entry name" value="Thymidylate_kinase"/>
    <property type="match status" value="1"/>
</dbReference>
<evidence type="ECO:0000256" key="6">
    <source>
        <dbReference type="ARBA" id="ARBA00022741"/>
    </source>
</evidence>
<dbReference type="EC" id="2.7.4.9" evidence="2 11"/>
<keyword evidence="4 11" id="KW-0808">Transferase</keyword>
<proteinExistence type="inferred from homology"/>
<sequence>MADAQTNAAPTTRRGTFVSLEGIDGCGKSTQVALLADRLEAAGHEVVRLREPGGTAISEKIRKILLDPANGAMADECELLLYEASRAQLVREVIAPALARGAVVVCDRYLDSTYAYQAGGRGLDAALVTRCNELGSCGVVPDRTLVLDLCCEDALARATAGGADRLEQEGMRFQERVRAAYLRLAKAEPERVRVVDAVGTVEDVAARVDAALRGVVATPLGRGDAGAAHE</sequence>
<dbReference type="GO" id="GO:0006233">
    <property type="term" value="P:dTDP biosynthetic process"/>
    <property type="evidence" value="ECO:0007669"/>
    <property type="project" value="InterPro"/>
</dbReference>
<organism evidence="13 14">
    <name type="scientific">Parafannyhessea umbonata</name>
    <dbReference type="NCBI Taxonomy" id="604330"/>
    <lineage>
        <taxon>Bacteria</taxon>
        <taxon>Bacillati</taxon>
        <taxon>Actinomycetota</taxon>
        <taxon>Coriobacteriia</taxon>
        <taxon>Coriobacteriales</taxon>
        <taxon>Atopobiaceae</taxon>
        <taxon>Parafannyhessea</taxon>
    </lineage>
</organism>
<feature type="binding site" evidence="11">
    <location>
        <begin position="22"/>
        <end position="29"/>
    </location>
    <ligand>
        <name>ATP</name>
        <dbReference type="ChEBI" id="CHEBI:30616"/>
    </ligand>
</feature>
<dbReference type="CDD" id="cd01672">
    <property type="entry name" value="TMPK"/>
    <property type="match status" value="1"/>
</dbReference>
<comment type="catalytic activity">
    <reaction evidence="9 11">
        <text>dTMP + ATP = dTDP + ADP</text>
        <dbReference type="Rhea" id="RHEA:13517"/>
        <dbReference type="ChEBI" id="CHEBI:30616"/>
        <dbReference type="ChEBI" id="CHEBI:58369"/>
        <dbReference type="ChEBI" id="CHEBI:63528"/>
        <dbReference type="ChEBI" id="CHEBI:456216"/>
        <dbReference type="EC" id="2.7.4.9"/>
    </reaction>
</comment>
<comment type="caution">
    <text evidence="13">The sequence shown here is derived from an EMBL/GenBank/DDBJ whole genome shotgun (WGS) entry which is preliminary data.</text>
</comment>
<dbReference type="GO" id="GO:0006235">
    <property type="term" value="P:dTTP biosynthetic process"/>
    <property type="evidence" value="ECO:0007669"/>
    <property type="project" value="UniProtKB-UniRule"/>
</dbReference>
<dbReference type="InterPro" id="IPR039430">
    <property type="entry name" value="Thymidylate_kin-like_dom"/>
</dbReference>
<evidence type="ECO:0000256" key="2">
    <source>
        <dbReference type="ARBA" id="ARBA00012980"/>
    </source>
</evidence>
<evidence type="ECO:0000256" key="8">
    <source>
        <dbReference type="ARBA" id="ARBA00022840"/>
    </source>
</evidence>
<dbReference type="PANTHER" id="PTHR10344:SF4">
    <property type="entry name" value="UMP-CMP KINASE 2, MITOCHONDRIAL"/>
    <property type="match status" value="1"/>
</dbReference>
<accession>A0A7X9T9F6</accession>
<name>A0A7X9T9F6_9ACTN</name>
<keyword evidence="6 11" id="KW-0547">Nucleotide-binding</keyword>
<dbReference type="PANTHER" id="PTHR10344">
    <property type="entry name" value="THYMIDYLATE KINASE"/>
    <property type="match status" value="1"/>
</dbReference>
<dbReference type="GO" id="GO:0005524">
    <property type="term" value="F:ATP binding"/>
    <property type="evidence" value="ECO:0007669"/>
    <property type="project" value="UniProtKB-UniRule"/>
</dbReference>
<dbReference type="PROSITE" id="PS01331">
    <property type="entry name" value="THYMIDYLATE_KINASE"/>
    <property type="match status" value="1"/>
</dbReference>
<dbReference type="GO" id="GO:0006227">
    <property type="term" value="P:dUDP biosynthetic process"/>
    <property type="evidence" value="ECO:0007669"/>
    <property type="project" value="TreeGrafter"/>
</dbReference>
<evidence type="ECO:0000256" key="1">
    <source>
        <dbReference type="ARBA" id="ARBA00009776"/>
    </source>
</evidence>
<evidence type="ECO:0000256" key="5">
    <source>
        <dbReference type="ARBA" id="ARBA00022727"/>
    </source>
</evidence>